<evidence type="ECO:0000313" key="5">
    <source>
        <dbReference type="Proteomes" id="UP000290540"/>
    </source>
</evidence>
<dbReference type="InterPro" id="IPR005135">
    <property type="entry name" value="Endo/exonuclease/phosphatase"/>
</dbReference>
<dbReference type="InterPro" id="IPR036691">
    <property type="entry name" value="Endo/exonu/phosph_ase_sf"/>
</dbReference>
<evidence type="ECO:0000259" key="2">
    <source>
        <dbReference type="Pfam" id="PF05225"/>
    </source>
</evidence>
<evidence type="ECO:0008006" key="6">
    <source>
        <dbReference type="Google" id="ProtNLM"/>
    </source>
</evidence>
<evidence type="ECO:0000313" key="4">
    <source>
        <dbReference type="EMBL" id="RYC77765.1"/>
    </source>
</evidence>
<feature type="compositionally biased region" description="Polar residues" evidence="1">
    <location>
        <begin position="461"/>
        <end position="472"/>
    </location>
</feature>
<dbReference type="Pfam" id="PF05225">
    <property type="entry name" value="HTH_psq"/>
    <property type="match status" value="1"/>
</dbReference>
<dbReference type="InterPro" id="IPR007889">
    <property type="entry name" value="HTH_Psq"/>
</dbReference>
<evidence type="ECO:0000259" key="3">
    <source>
        <dbReference type="Pfam" id="PF14529"/>
    </source>
</evidence>
<accession>A0A4Q2UU19</accession>
<dbReference type="SUPFAM" id="SSF56219">
    <property type="entry name" value="DNase I-like"/>
    <property type="match status" value="1"/>
</dbReference>
<dbReference type="SUPFAM" id="SSF46689">
    <property type="entry name" value="Homeodomain-like"/>
    <property type="match status" value="1"/>
</dbReference>
<feature type="domain" description="Endonuclease/exonuclease/phosphatase" evidence="3">
    <location>
        <begin position="143"/>
        <end position="270"/>
    </location>
</feature>
<sequence>MDNANLQSQCACHAEDGTNHSVEHVDCVKCEEMSTRLQVYQLNVRKNDKVHLSMMNDKELEDYLALAVAEPWACTIEGQVMTVPNHHSNWTKMIPTKTREPRVSRWPIRSMLWIRRDLEAEQVPIPSPDLTAAIVRFPERDVLVVSVYVEGRNEQALEAAMGQLHTAIVEFRNGSGRRTDVILVGDFNRHDTLWGGDEVTGRRQGEAGPIIELMGEHGLHSLLPQGTKTWEGPGGIASTIDLVLASTELADEMMSCGIHPTEHGSDHRAIRTEFDTTPPERTPSDRLQFKNAPWLEIKERVRTKLEALPCGGTVQAQTDRLMSVMLDAINDLVPRAKPSPYAKRWWTTDLTRLQRMYTYWRNQARACRRRGREAADLEQKAREAAKEYHAVPTCPSSKLHPNLPLPHLSLVTSNMPQSSYTEDDVIQAILDVTENGLSQNQAAQKNGVPPTTLSDRLRGLPSNSEVTQPAQL</sequence>
<evidence type="ECO:0000256" key="1">
    <source>
        <dbReference type="SAM" id="MobiDB-lite"/>
    </source>
</evidence>
<dbReference type="Pfam" id="PF14529">
    <property type="entry name" value="Exo_endo_phos_2"/>
    <property type="match status" value="1"/>
</dbReference>
<feature type="region of interest" description="Disordered" evidence="1">
    <location>
        <begin position="440"/>
        <end position="472"/>
    </location>
</feature>
<dbReference type="AlphaFoldDB" id="A0A4Q2UU19"/>
<feature type="non-terminal residue" evidence="4">
    <location>
        <position position="472"/>
    </location>
</feature>
<dbReference type="Gene3D" id="3.60.10.10">
    <property type="entry name" value="Endonuclease/exonuclease/phosphatase"/>
    <property type="match status" value="1"/>
</dbReference>
<protein>
    <recommendedName>
        <fullName evidence="6">Endonuclease/exonuclease/phosphatase domain-containing protein</fullName>
    </recommendedName>
</protein>
<dbReference type="GO" id="GO:0003677">
    <property type="term" value="F:DNA binding"/>
    <property type="evidence" value="ECO:0007669"/>
    <property type="project" value="InterPro"/>
</dbReference>
<dbReference type="EMBL" id="MQTW01001819">
    <property type="protein sequence ID" value="RYC77765.1"/>
    <property type="molecule type" value="Genomic_DNA"/>
</dbReference>
<feature type="compositionally biased region" description="Polar residues" evidence="1">
    <location>
        <begin position="440"/>
        <end position="454"/>
    </location>
</feature>
<dbReference type="Gene3D" id="1.10.10.60">
    <property type="entry name" value="Homeodomain-like"/>
    <property type="match status" value="1"/>
</dbReference>
<gene>
    <name evidence="4" type="ORF">BFJ63_vAg19361</name>
</gene>
<feature type="domain" description="HTH psq-type" evidence="2">
    <location>
        <begin position="421"/>
        <end position="461"/>
    </location>
</feature>
<comment type="caution">
    <text evidence="4">The sequence shown here is derived from an EMBL/GenBank/DDBJ whole genome shotgun (WGS) entry which is preliminary data.</text>
</comment>
<name>A0A4Q2UU19_FUSOX</name>
<proteinExistence type="predicted"/>
<organism evidence="4 5">
    <name type="scientific">Fusarium oxysporum f. sp. narcissi</name>
    <dbReference type="NCBI Taxonomy" id="451672"/>
    <lineage>
        <taxon>Eukaryota</taxon>
        <taxon>Fungi</taxon>
        <taxon>Dikarya</taxon>
        <taxon>Ascomycota</taxon>
        <taxon>Pezizomycotina</taxon>
        <taxon>Sordariomycetes</taxon>
        <taxon>Hypocreomycetidae</taxon>
        <taxon>Hypocreales</taxon>
        <taxon>Nectriaceae</taxon>
        <taxon>Fusarium</taxon>
        <taxon>Fusarium oxysporum species complex</taxon>
    </lineage>
</organism>
<dbReference type="Proteomes" id="UP000290540">
    <property type="component" value="Unassembled WGS sequence"/>
</dbReference>
<reference evidence="4 5" key="1">
    <citation type="submission" date="2016-12" db="EMBL/GenBank/DDBJ databases">
        <title>Draft genome sequence of Fusarium oxysporum causing rot on Narcissus.</title>
        <authorList>
            <person name="Armitage A.D."/>
            <person name="Taylor A."/>
            <person name="Clarkson J.P."/>
            <person name="Harrison R.J."/>
            <person name="Jackson A.C."/>
        </authorList>
    </citation>
    <scope>NUCLEOTIDE SEQUENCE [LARGE SCALE GENOMIC DNA]</scope>
    <source>
        <strain evidence="4 5">N139</strain>
    </source>
</reference>
<dbReference type="InterPro" id="IPR009057">
    <property type="entry name" value="Homeodomain-like_sf"/>
</dbReference>
<dbReference type="GO" id="GO:0003824">
    <property type="term" value="F:catalytic activity"/>
    <property type="evidence" value="ECO:0007669"/>
    <property type="project" value="InterPro"/>
</dbReference>